<keyword evidence="2" id="KW-1185">Reference proteome</keyword>
<dbReference type="PATRIC" id="fig|121719.5.peg.4898"/>
<dbReference type="RefSeq" id="WP_050473649.1">
    <property type="nucleotide sequence ID" value="NZ_CP013068.1"/>
</dbReference>
<accession>A0A0L0IZ32</accession>
<name>A0A0L0IZ32_9HYPH</name>
<dbReference type="InterPro" id="IPR016878">
    <property type="entry name" value="MICAH-like"/>
</dbReference>
<reference evidence="1 2" key="1">
    <citation type="submission" date="2015-10" db="EMBL/GenBank/DDBJ databases">
        <title>The world's first case of liver abscess caused by Pannonibacter phragmitetus.</title>
        <authorList>
            <person name="Ming D."/>
            <person name="Wang M."/>
            <person name="Zhou Y."/>
            <person name="Jiang T."/>
            <person name="Hu S."/>
        </authorList>
    </citation>
    <scope>NUCLEOTIDE SEQUENCE [LARGE SCALE GENOMIC DNA]</scope>
    <source>
        <strain evidence="1 2">31801</strain>
    </source>
</reference>
<evidence type="ECO:0000313" key="2">
    <source>
        <dbReference type="Proteomes" id="UP000064921"/>
    </source>
</evidence>
<dbReference type="STRING" id="121719.APZ00_05430"/>
<dbReference type="EMBL" id="CP013068">
    <property type="protein sequence ID" value="ALV29882.1"/>
    <property type="molecule type" value="Genomic_DNA"/>
</dbReference>
<proteinExistence type="predicted"/>
<organism evidence="1 2">
    <name type="scientific">Pannonibacter phragmitetus</name>
    <dbReference type="NCBI Taxonomy" id="121719"/>
    <lineage>
        <taxon>Bacteria</taxon>
        <taxon>Pseudomonadati</taxon>
        <taxon>Pseudomonadota</taxon>
        <taxon>Alphaproteobacteria</taxon>
        <taxon>Hyphomicrobiales</taxon>
        <taxon>Stappiaceae</taxon>
        <taxon>Pannonibacter</taxon>
    </lineage>
</organism>
<gene>
    <name evidence="1" type="ORF">APZ00_05430</name>
</gene>
<sequence>MLTSTRLTATGLLAGLALSFAVPAMAVTATIFPASEITQAEVEAAQRAWADALLEIGAAGEPDKAKEIAVKRVGELYGYEIGPVLFKPTLTETPQTFRTTEEGAISYFVGQNPDYPKDKGFALQGWTDVQIENAAIFISDETAQTMGKVRFTSKDGGIVEVDKTWGYVRDASGKLQIMVHHSSLPNTPAQ</sequence>
<dbReference type="KEGG" id="pphr:APZ00_05430"/>
<evidence type="ECO:0000313" key="1">
    <source>
        <dbReference type="EMBL" id="ALV29882.1"/>
    </source>
</evidence>
<dbReference type="PIRSF" id="PIRSF028288">
    <property type="entry name" value="UCP028288"/>
    <property type="match status" value="1"/>
</dbReference>
<dbReference type="Gene3D" id="3.10.450.50">
    <property type="match status" value="1"/>
</dbReference>
<protein>
    <submittedName>
        <fullName evidence="1">Uncharacterized protein</fullName>
    </submittedName>
</protein>
<dbReference type="AlphaFoldDB" id="A0A0L0IZ32"/>
<dbReference type="Proteomes" id="UP000064921">
    <property type="component" value="Chromosome"/>
</dbReference>